<feature type="compositionally biased region" description="Polar residues" evidence="1">
    <location>
        <begin position="76"/>
        <end position="85"/>
    </location>
</feature>
<evidence type="ECO:0000313" key="2">
    <source>
        <dbReference type="EMBL" id="VDN40553.1"/>
    </source>
</evidence>
<proteinExistence type="predicted"/>
<gene>
    <name evidence="2" type="ORF">DILT_LOCUS18281</name>
</gene>
<evidence type="ECO:0000256" key="1">
    <source>
        <dbReference type="SAM" id="MobiDB-lite"/>
    </source>
</evidence>
<protein>
    <submittedName>
        <fullName evidence="2">Uncharacterized protein</fullName>
    </submittedName>
</protein>
<reference evidence="2 3" key="1">
    <citation type="submission" date="2018-11" db="EMBL/GenBank/DDBJ databases">
        <authorList>
            <consortium name="Pathogen Informatics"/>
        </authorList>
    </citation>
    <scope>NUCLEOTIDE SEQUENCE [LARGE SCALE GENOMIC DNA]</scope>
</reference>
<dbReference type="AlphaFoldDB" id="A0A3P7NT87"/>
<name>A0A3P7NT87_DIBLA</name>
<dbReference type="Proteomes" id="UP000281553">
    <property type="component" value="Unassembled WGS sequence"/>
</dbReference>
<keyword evidence="3" id="KW-1185">Reference proteome</keyword>
<evidence type="ECO:0000313" key="3">
    <source>
        <dbReference type="Proteomes" id="UP000281553"/>
    </source>
</evidence>
<dbReference type="OrthoDB" id="6252074at2759"/>
<accession>A0A3P7NT87</accession>
<feature type="non-terminal residue" evidence="2">
    <location>
        <position position="1"/>
    </location>
</feature>
<feature type="compositionally biased region" description="Polar residues" evidence="1">
    <location>
        <begin position="15"/>
        <end position="31"/>
    </location>
</feature>
<organism evidence="2 3">
    <name type="scientific">Dibothriocephalus latus</name>
    <name type="common">Fish tapeworm</name>
    <name type="synonym">Diphyllobothrium latum</name>
    <dbReference type="NCBI Taxonomy" id="60516"/>
    <lineage>
        <taxon>Eukaryota</taxon>
        <taxon>Metazoa</taxon>
        <taxon>Spiralia</taxon>
        <taxon>Lophotrochozoa</taxon>
        <taxon>Platyhelminthes</taxon>
        <taxon>Cestoda</taxon>
        <taxon>Eucestoda</taxon>
        <taxon>Diphyllobothriidea</taxon>
        <taxon>Diphyllobothriidae</taxon>
        <taxon>Dibothriocephalus</taxon>
    </lineage>
</organism>
<feature type="compositionally biased region" description="Basic residues" evidence="1">
    <location>
        <begin position="1"/>
        <end position="11"/>
    </location>
</feature>
<sequence length="146" mass="16492">KDSVQKNKRKPVLSPTHQEGSPSVSDTTASSFRGPFDPRANELEEEDAGAADHTLKRRRRGQRQDEEALDAMGRSGTPSTDQSDLGSHRHRKSRKLMNCTILQHGATLHIKDLDETHKVKLEHLKETYNETKRGFLSCPLMQTEHP</sequence>
<feature type="region of interest" description="Disordered" evidence="1">
    <location>
        <begin position="1"/>
        <end position="94"/>
    </location>
</feature>
<dbReference type="EMBL" id="UYRU01098988">
    <property type="protein sequence ID" value="VDN40553.1"/>
    <property type="molecule type" value="Genomic_DNA"/>
</dbReference>